<sequence length="147" mass="17552">MEKKQSKYECRWCNYPIYSKQKCNIICSWYWNTTFGPKNELPCKFENKCHRLHVEKLEDVIGHRVGYSHLTNEFTDTMDEFDIIGIACDIFPNENDIYLSVDVRLYRPVKTKFYKKVWDTTVHAIKLDDCKLSFNIPEVVANVWIIE</sequence>
<comment type="caution">
    <text evidence="1">The sequence shown here is derived from an EMBL/GenBank/DDBJ whole genome shotgun (WGS) entry which is preliminary data.</text>
</comment>
<reference evidence="1" key="1">
    <citation type="journal article" date="2015" name="Nature">
        <title>Complex archaea that bridge the gap between prokaryotes and eukaryotes.</title>
        <authorList>
            <person name="Spang A."/>
            <person name="Saw J.H."/>
            <person name="Jorgensen S.L."/>
            <person name="Zaremba-Niedzwiedzka K."/>
            <person name="Martijn J."/>
            <person name="Lind A.E."/>
            <person name="van Eijk R."/>
            <person name="Schleper C."/>
            <person name="Guy L."/>
            <person name="Ettema T.J."/>
        </authorList>
    </citation>
    <scope>NUCLEOTIDE SEQUENCE</scope>
</reference>
<organism evidence="1">
    <name type="scientific">marine sediment metagenome</name>
    <dbReference type="NCBI Taxonomy" id="412755"/>
    <lineage>
        <taxon>unclassified sequences</taxon>
        <taxon>metagenomes</taxon>
        <taxon>ecological metagenomes</taxon>
    </lineage>
</organism>
<protein>
    <submittedName>
        <fullName evidence="1">Uncharacterized protein</fullName>
    </submittedName>
</protein>
<proteinExistence type="predicted"/>
<evidence type="ECO:0000313" key="1">
    <source>
        <dbReference type="EMBL" id="KKM02295.1"/>
    </source>
</evidence>
<dbReference type="EMBL" id="LAZR01016975">
    <property type="protein sequence ID" value="KKM02295.1"/>
    <property type="molecule type" value="Genomic_DNA"/>
</dbReference>
<gene>
    <name evidence="1" type="ORF">LCGC14_1785870</name>
</gene>
<name>A0A0F9GU23_9ZZZZ</name>
<accession>A0A0F9GU23</accession>
<dbReference type="AlphaFoldDB" id="A0A0F9GU23"/>